<evidence type="ECO:0000313" key="1">
    <source>
        <dbReference type="EMBL" id="MQY06804.1"/>
    </source>
</evidence>
<evidence type="ECO:0000313" key="2">
    <source>
        <dbReference type="Proteomes" id="UP000487268"/>
    </source>
</evidence>
<evidence type="ECO:0008006" key="3">
    <source>
        <dbReference type="Google" id="ProtNLM"/>
    </source>
</evidence>
<dbReference type="Proteomes" id="UP000487268">
    <property type="component" value="Unassembled WGS sequence"/>
</dbReference>
<proteinExistence type="predicted"/>
<sequence>MNFDDPDNGGLDDPYRTDGTRLEEQTALLTRQHCDLLVLQECKWDKFGSRRLNDLAAALGVTGRVLVPSQRYGCDLAMLVRETDRLRVLEERHDRSSGAFWHTLAVLRIHVGGECVDPVRVCRPPRG</sequence>
<accession>A0A7K0C1Y5</accession>
<dbReference type="SUPFAM" id="SSF56219">
    <property type="entry name" value="DNase I-like"/>
    <property type="match status" value="1"/>
</dbReference>
<keyword evidence="2" id="KW-1185">Reference proteome</keyword>
<organism evidence="1 2">
    <name type="scientific">Actinomadura macrotermitis</name>
    <dbReference type="NCBI Taxonomy" id="2585200"/>
    <lineage>
        <taxon>Bacteria</taxon>
        <taxon>Bacillati</taxon>
        <taxon>Actinomycetota</taxon>
        <taxon>Actinomycetes</taxon>
        <taxon>Streptosporangiales</taxon>
        <taxon>Thermomonosporaceae</taxon>
        <taxon>Actinomadura</taxon>
    </lineage>
</organism>
<name>A0A7K0C1Y5_9ACTN</name>
<dbReference type="InterPro" id="IPR036691">
    <property type="entry name" value="Endo/exonu/phosph_ase_sf"/>
</dbReference>
<comment type="caution">
    <text evidence="1">The sequence shown here is derived from an EMBL/GenBank/DDBJ whole genome shotgun (WGS) entry which is preliminary data.</text>
</comment>
<protein>
    <recommendedName>
        <fullName evidence="3">Endonuclease/exonuclease/phosphatase domain-containing protein</fullName>
    </recommendedName>
</protein>
<reference evidence="1 2" key="1">
    <citation type="submission" date="2019-10" db="EMBL/GenBank/DDBJ databases">
        <title>Actinomadura rubteroloni sp. nov. and Actinomadura macrotermitis sp. nov., isolated from the gut of fungus growing-termite Macrotermes natalensis.</title>
        <authorList>
            <person name="Benndorf R."/>
            <person name="Martin K."/>
            <person name="Kuefner M."/>
            <person name="De Beer W."/>
            <person name="Kaster A.-K."/>
            <person name="Vollmers J."/>
            <person name="Poulsen M."/>
            <person name="Beemelmanns C."/>
        </authorList>
    </citation>
    <scope>NUCLEOTIDE SEQUENCE [LARGE SCALE GENOMIC DNA]</scope>
    <source>
        <strain evidence="1 2">RB68</strain>
    </source>
</reference>
<gene>
    <name evidence="1" type="ORF">ACRB68_49000</name>
</gene>
<dbReference type="EMBL" id="WEGH01000003">
    <property type="protein sequence ID" value="MQY06804.1"/>
    <property type="molecule type" value="Genomic_DNA"/>
</dbReference>
<dbReference type="AlphaFoldDB" id="A0A7K0C1Y5"/>